<dbReference type="InterPro" id="IPR013087">
    <property type="entry name" value="Znf_C2H2_type"/>
</dbReference>
<feature type="domain" description="C2H2-type" evidence="6">
    <location>
        <begin position="277"/>
        <end position="297"/>
    </location>
</feature>
<dbReference type="PANTHER" id="PTHR24379:SF121">
    <property type="entry name" value="C2H2-TYPE DOMAIN-CONTAINING PROTEIN"/>
    <property type="match status" value="1"/>
</dbReference>
<evidence type="ECO:0000256" key="2">
    <source>
        <dbReference type="ARBA" id="ARBA00022737"/>
    </source>
</evidence>
<evidence type="ECO:0000259" key="6">
    <source>
        <dbReference type="SMART" id="SM00355"/>
    </source>
</evidence>
<organism evidence="7 8">
    <name type="scientific">Curvularia kusanoi</name>
    <name type="common">Cochliobolus kusanoi</name>
    <dbReference type="NCBI Taxonomy" id="90978"/>
    <lineage>
        <taxon>Eukaryota</taxon>
        <taxon>Fungi</taxon>
        <taxon>Dikarya</taxon>
        <taxon>Ascomycota</taxon>
        <taxon>Pezizomycotina</taxon>
        <taxon>Dothideomycetes</taxon>
        <taxon>Pleosporomycetidae</taxon>
        <taxon>Pleosporales</taxon>
        <taxon>Pleosporineae</taxon>
        <taxon>Pleosporaceae</taxon>
        <taxon>Curvularia</taxon>
    </lineage>
</organism>
<dbReference type="EMBL" id="SWKU01000009">
    <property type="protein sequence ID" value="KAF3003721.1"/>
    <property type="molecule type" value="Genomic_DNA"/>
</dbReference>
<name>A0A9P4WBL7_CURKU</name>
<dbReference type="Pfam" id="PF12874">
    <property type="entry name" value="zf-met"/>
    <property type="match status" value="1"/>
</dbReference>
<feature type="domain" description="C2H2-type" evidence="6">
    <location>
        <begin position="251"/>
        <end position="271"/>
    </location>
</feature>
<accession>A0A9P4WBL7</accession>
<dbReference type="SMART" id="SM00355">
    <property type="entry name" value="ZnF_C2H2"/>
    <property type="match status" value="9"/>
</dbReference>
<dbReference type="SUPFAM" id="SSF57667">
    <property type="entry name" value="beta-beta-alpha zinc fingers"/>
    <property type="match status" value="1"/>
</dbReference>
<dbReference type="OrthoDB" id="6105938at2759"/>
<evidence type="ECO:0000256" key="5">
    <source>
        <dbReference type="SAM" id="MobiDB-lite"/>
    </source>
</evidence>
<dbReference type="Proteomes" id="UP000801428">
    <property type="component" value="Unassembled WGS sequence"/>
</dbReference>
<feature type="domain" description="C2H2-type" evidence="6">
    <location>
        <begin position="199"/>
        <end position="224"/>
    </location>
</feature>
<keyword evidence="1" id="KW-0479">Metal-binding</keyword>
<feature type="domain" description="C2H2-type" evidence="6">
    <location>
        <begin position="404"/>
        <end position="426"/>
    </location>
</feature>
<feature type="region of interest" description="Disordered" evidence="5">
    <location>
        <begin position="1"/>
        <end position="40"/>
    </location>
</feature>
<dbReference type="Gene3D" id="3.30.160.60">
    <property type="entry name" value="Classic Zinc Finger"/>
    <property type="match status" value="2"/>
</dbReference>
<dbReference type="AlphaFoldDB" id="A0A9P4WBL7"/>
<evidence type="ECO:0000313" key="8">
    <source>
        <dbReference type="Proteomes" id="UP000801428"/>
    </source>
</evidence>
<proteinExistence type="predicted"/>
<evidence type="ECO:0000313" key="7">
    <source>
        <dbReference type="EMBL" id="KAF3003721.1"/>
    </source>
</evidence>
<keyword evidence="2" id="KW-0677">Repeat</keyword>
<feature type="domain" description="C2H2-type" evidence="6">
    <location>
        <begin position="300"/>
        <end position="322"/>
    </location>
</feature>
<evidence type="ECO:0000256" key="1">
    <source>
        <dbReference type="ARBA" id="ARBA00022723"/>
    </source>
</evidence>
<keyword evidence="3" id="KW-0863">Zinc-finger</keyword>
<dbReference type="InterPro" id="IPR036236">
    <property type="entry name" value="Znf_C2H2_sf"/>
</dbReference>
<feature type="domain" description="C2H2-type" evidence="6">
    <location>
        <begin position="135"/>
        <end position="160"/>
    </location>
</feature>
<sequence>MVGPDINRYGLLSDGEVRLPEAPPPEDPSKNPFLNQVSENPQPWQDVKKRVVAPPPAPVSAPRTLVIKDGPKVLHHQNTSVPQRPHANPNHSAAVLGDKPYDPHENWCGVCQIKFSSKTALQSHVKQSLGPDHSHYCNLCVRVFKDRNGLKNHVDNTRGHDIYCNMCLSAFKDEWGLKNHFENNYQVDHRHLKVAKKHTWCMTCKRPFRSQDERDKHWASTTVHKHCLQPGCDFDGPDAATLEAHYNSGHFRCDGCKCIFPSQTRLFRHQEGCNLPIVCPNCAEPCAGQGGLARHLEECFACGQCGFFTAHEVDLRIHMIKHAAAVIPCWACKLTTPTFSSLINHLESGECTKFQNPELLLQALGQWWYSPLFMDLDIHAQLRTRRIDTSEVTEWMSNGVLAPYVCREEGCGMSFSHLSSLAMHLESEACSWDIQRLNAPALEALFKQVCMRRDSTQE</sequence>
<evidence type="ECO:0000256" key="4">
    <source>
        <dbReference type="ARBA" id="ARBA00022833"/>
    </source>
</evidence>
<evidence type="ECO:0000256" key="3">
    <source>
        <dbReference type="ARBA" id="ARBA00022771"/>
    </source>
</evidence>
<feature type="domain" description="C2H2-type" evidence="6">
    <location>
        <begin position="106"/>
        <end position="133"/>
    </location>
</feature>
<protein>
    <recommendedName>
        <fullName evidence="6">C2H2-type domain-containing protein</fullName>
    </recommendedName>
</protein>
<reference evidence="7" key="1">
    <citation type="submission" date="2019-04" db="EMBL/GenBank/DDBJ databases">
        <title>Sequencing of skin fungus with MAO and IRED activity.</title>
        <authorList>
            <person name="Marsaioli A.J."/>
            <person name="Bonatto J.M.C."/>
            <person name="Reis Junior O."/>
        </authorList>
    </citation>
    <scope>NUCLEOTIDE SEQUENCE</scope>
    <source>
        <strain evidence="7">30M1</strain>
    </source>
</reference>
<feature type="domain" description="C2H2-type" evidence="6">
    <location>
        <begin position="225"/>
        <end position="250"/>
    </location>
</feature>
<dbReference type="PANTHER" id="PTHR24379">
    <property type="entry name" value="KRAB AND ZINC FINGER DOMAIN-CONTAINING"/>
    <property type="match status" value="1"/>
</dbReference>
<comment type="caution">
    <text evidence="7">The sequence shown here is derived from an EMBL/GenBank/DDBJ whole genome shotgun (WGS) entry which is preliminary data.</text>
</comment>
<gene>
    <name evidence="7" type="ORF">E8E13_009267</name>
</gene>
<keyword evidence="4" id="KW-0862">Zinc</keyword>
<keyword evidence="8" id="KW-1185">Reference proteome</keyword>
<feature type="domain" description="C2H2-type" evidence="6">
    <location>
        <begin position="162"/>
        <end position="189"/>
    </location>
</feature>
<dbReference type="GO" id="GO:0008270">
    <property type="term" value="F:zinc ion binding"/>
    <property type="evidence" value="ECO:0007669"/>
    <property type="project" value="UniProtKB-KW"/>
</dbReference>